<sequence>MTLTFPSRK</sequence>
<organism evidence="1">
    <name type="scientific">Capsicum annuum</name>
    <name type="common">Capsicum pepper</name>
    <dbReference type="NCBI Taxonomy" id="4072"/>
    <lineage>
        <taxon>Eukaryota</taxon>
        <taxon>Viridiplantae</taxon>
        <taxon>Streptophyta</taxon>
        <taxon>Embryophyta</taxon>
        <taxon>Tracheophyta</taxon>
        <taxon>Spermatophyta</taxon>
        <taxon>Magnoliopsida</taxon>
        <taxon>eudicotyledons</taxon>
        <taxon>Gunneridae</taxon>
        <taxon>Pentapetalae</taxon>
        <taxon>asterids</taxon>
        <taxon>lamiids</taxon>
        <taxon>Solanales</taxon>
        <taxon>Solanaceae</taxon>
        <taxon>Solanoideae</taxon>
        <taxon>Capsiceae</taxon>
        <taxon>Capsicum</taxon>
    </lineage>
</organism>
<proteinExistence type="evidence at transcript level"/>
<evidence type="ECO:0000313" key="1">
    <source>
        <dbReference type="EMBL" id="AAR83887.1"/>
    </source>
</evidence>
<accession>Q6RVW6</accession>
<reference evidence="1" key="1">
    <citation type="submission" date="2003-11" db="EMBL/GenBank/DDBJ databases">
        <title>Monitoring expression patterns of 2500 hot pepper genes under cold stress by using full-length cDNA microarray.</title>
        <authorList>
            <person name="Kim S."/>
            <person name="Lee K.-W."/>
        </authorList>
    </citation>
    <scope>NUCLEOTIDE SEQUENCE</scope>
</reference>
<name>Q6RVW6_CAPAN</name>
<dbReference type="EMBL" id="AY488486">
    <property type="protein sequence ID" value="AAR83887.1"/>
    <property type="molecule type" value="mRNA"/>
</dbReference>
<protein>
    <submittedName>
        <fullName evidence="1">ATP synthase gamma subunit</fullName>
    </submittedName>
</protein>